<reference evidence="3" key="1">
    <citation type="journal article" date="2005" name="Nature">
        <title>The map-based sequence of the rice genome.</title>
        <authorList>
            <consortium name="International rice genome sequencing project (IRGSP)"/>
            <person name="Matsumoto T."/>
            <person name="Wu J."/>
            <person name="Kanamori H."/>
            <person name="Katayose Y."/>
            <person name="Fujisawa M."/>
            <person name="Namiki N."/>
            <person name="Mizuno H."/>
            <person name="Yamamoto K."/>
            <person name="Antonio B.A."/>
            <person name="Baba T."/>
            <person name="Sakata K."/>
            <person name="Nagamura Y."/>
            <person name="Aoki H."/>
            <person name="Arikawa K."/>
            <person name="Arita K."/>
            <person name="Bito T."/>
            <person name="Chiden Y."/>
            <person name="Fujitsuka N."/>
            <person name="Fukunaka R."/>
            <person name="Hamada M."/>
            <person name="Harada C."/>
            <person name="Hayashi A."/>
            <person name="Hijishita S."/>
            <person name="Honda M."/>
            <person name="Hosokawa S."/>
            <person name="Ichikawa Y."/>
            <person name="Idonuma A."/>
            <person name="Iijima M."/>
            <person name="Ikeda M."/>
            <person name="Ikeno M."/>
            <person name="Ito K."/>
            <person name="Ito S."/>
            <person name="Ito T."/>
            <person name="Ito Y."/>
            <person name="Ito Y."/>
            <person name="Iwabuchi A."/>
            <person name="Kamiya K."/>
            <person name="Karasawa W."/>
            <person name="Kurita K."/>
            <person name="Katagiri S."/>
            <person name="Kikuta A."/>
            <person name="Kobayashi H."/>
            <person name="Kobayashi N."/>
            <person name="Machita K."/>
            <person name="Maehara T."/>
            <person name="Masukawa M."/>
            <person name="Mizubayashi T."/>
            <person name="Mukai Y."/>
            <person name="Nagasaki H."/>
            <person name="Nagata Y."/>
            <person name="Naito S."/>
            <person name="Nakashima M."/>
            <person name="Nakama Y."/>
            <person name="Nakamichi Y."/>
            <person name="Nakamura M."/>
            <person name="Meguro A."/>
            <person name="Negishi M."/>
            <person name="Ohta I."/>
            <person name="Ohta T."/>
            <person name="Okamoto M."/>
            <person name="Ono N."/>
            <person name="Saji S."/>
            <person name="Sakaguchi M."/>
            <person name="Sakai K."/>
            <person name="Shibata M."/>
            <person name="Shimokawa T."/>
            <person name="Song J."/>
            <person name="Takazaki Y."/>
            <person name="Terasawa K."/>
            <person name="Tsugane M."/>
            <person name="Tsuji K."/>
            <person name="Ueda S."/>
            <person name="Waki K."/>
            <person name="Yamagata H."/>
            <person name="Yamamoto M."/>
            <person name="Yamamoto S."/>
            <person name="Yamane H."/>
            <person name="Yoshiki S."/>
            <person name="Yoshihara R."/>
            <person name="Yukawa K."/>
            <person name="Zhong H."/>
            <person name="Yano M."/>
            <person name="Yuan Q."/>
            <person name="Ouyang S."/>
            <person name="Liu J."/>
            <person name="Jones K.M."/>
            <person name="Gansberger K."/>
            <person name="Moffat K."/>
            <person name="Hill J."/>
            <person name="Bera J."/>
            <person name="Fadrosh D."/>
            <person name="Jin S."/>
            <person name="Johri S."/>
            <person name="Kim M."/>
            <person name="Overton L."/>
            <person name="Reardon M."/>
            <person name="Tsitrin T."/>
            <person name="Vuong H."/>
            <person name="Weaver B."/>
            <person name="Ciecko A."/>
            <person name="Tallon L."/>
            <person name="Jackson J."/>
            <person name="Pai G."/>
            <person name="Aken S.V."/>
            <person name="Utterback T."/>
            <person name="Reidmuller S."/>
            <person name="Feldblyum T."/>
            <person name="Hsiao J."/>
            <person name="Zismann V."/>
            <person name="Iobst S."/>
            <person name="de Vazeille A.R."/>
            <person name="Buell C.R."/>
            <person name="Ying K."/>
            <person name="Li Y."/>
            <person name="Lu T."/>
            <person name="Huang Y."/>
            <person name="Zhao Q."/>
            <person name="Feng Q."/>
            <person name="Zhang L."/>
            <person name="Zhu J."/>
            <person name="Weng Q."/>
            <person name="Mu J."/>
            <person name="Lu Y."/>
            <person name="Fan D."/>
            <person name="Liu Y."/>
            <person name="Guan J."/>
            <person name="Zhang Y."/>
            <person name="Yu S."/>
            <person name="Liu X."/>
            <person name="Zhang Y."/>
            <person name="Hong G."/>
            <person name="Han B."/>
            <person name="Choisne N."/>
            <person name="Demange N."/>
            <person name="Orjeda G."/>
            <person name="Samain S."/>
            <person name="Cattolico L."/>
            <person name="Pelletier E."/>
            <person name="Couloux A."/>
            <person name="Segurens B."/>
            <person name="Wincker P."/>
            <person name="D'Hont A."/>
            <person name="Scarpelli C."/>
            <person name="Weissenbach J."/>
            <person name="Salanoubat M."/>
            <person name="Quetier F."/>
            <person name="Yu Y."/>
            <person name="Kim H.R."/>
            <person name="Rambo T."/>
            <person name="Currie J."/>
            <person name="Collura K."/>
            <person name="Luo M."/>
            <person name="Yang T."/>
            <person name="Ammiraju J.S.S."/>
            <person name="Engler F."/>
            <person name="Soderlund C."/>
            <person name="Wing R.A."/>
            <person name="Palmer L.E."/>
            <person name="de la Bastide M."/>
            <person name="Spiegel L."/>
            <person name="Nascimento L."/>
            <person name="Zutavern T."/>
            <person name="O'Shaughnessy A."/>
            <person name="Dike S."/>
            <person name="Dedhia N."/>
            <person name="Preston R."/>
            <person name="Balija V."/>
            <person name="McCombie W.R."/>
            <person name="Chow T."/>
            <person name="Chen H."/>
            <person name="Chung M."/>
            <person name="Chen C."/>
            <person name="Shaw J."/>
            <person name="Wu H."/>
            <person name="Hsiao K."/>
            <person name="Chao Y."/>
            <person name="Chu M."/>
            <person name="Cheng C."/>
            <person name="Hour A."/>
            <person name="Lee P."/>
            <person name="Lin S."/>
            <person name="Lin Y."/>
            <person name="Liou J."/>
            <person name="Liu S."/>
            <person name="Hsing Y."/>
            <person name="Raghuvanshi S."/>
            <person name="Mohanty A."/>
            <person name="Bharti A.K."/>
            <person name="Gaur A."/>
            <person name="Gupta V."/>
            <person name="Kumar D."/>
            <person name="Ravi V."/>
            <person name="Vij S."/>
            <person name="Kapur A."/>
            <person name="Khurana P."/>
            <person name="Khurana P."/>
            <person name="Khurana J.P."/>
            <person name="Tyagi A.K."/>
            <person name="Gaikwad K."/>
            <person name="Singh A."/>
            <person name="Dalal V."/>
            <person name="Srivastava S."/>
            <person name="Dixit A."/>
            <person name="Pal A.K."/>
            <person name="Ghazi I.A."/>
            <person name="Yadav M."/>
            <person name="Pandit A."/>
            <person name="Bhargava A."/>
            <person name="Sureshbabu K."/>
            <person name="Batra K."/>
            <person name="Sharma T.R."/>
            <person name="Mohapatra T."/>
            <person name="Singh N.K."/>
            <person name="Messing J."/>
            <person name="Nelson A.B."/>
            <person name="Fuks G."/>
            <person name="Kavchok S."/>
            <person name="Keizer G."/>
            <person name="Linton E."/>
            <person name="Llaca V."/>
            <person name="Song R."/>
            <person name="Tanyolac B."/>
            <person name="Young S."/>
            <person name="Ho-Il K."/>
            <person name="Hahn J.H."/>
            <person name="Sangsakoo G."/>
            <person name="Vanavichit A."/>
            <person name="de Mattos Luiz.A.T."/>
            <person name="Zimmer P.D."/>
            <person name="Malone G."/>
            <person name="Dellagostin O."/>
            <person name="de Oliveira A.C."/>
            <person name="Bevan M."/>
            <person name="Bancroft I."/>
            <person name="Minx P."/>
            <person name="Cordum H."/>
            <person name="Wilson R."/>
            <person name="Cheng Z."/>
            <person name="Jin W."/>
            <person name="Jiang J."/>
            <person name="Leong S.A."/>
            <person name="Iwama H."/>
            <person name="Gojobori T."/>
            <person name="Itoh T."/>
            <person name="Niimura Y."/>
            <person name="Fujii Y."/>
            <person name="Habara T."/>
            <person name="Sakai H."/>
            <person name="Sato Y."/>
            <person name="Wilson G."/>
            <person name="Kumar K."/>
            <person name="McCouch S."/>
            <person name="Juretic N."/>
            <person name="Hoen D."/>
            <person name="Wright S."/>
            <person name="Bruskiewich R."/>
            <person name="Bureau T."/>
            <person name="Miyao A."/>
            <person name="Hirochika H."/>
            <person name="Nishikawa T."/>
            <person name="Kadowaki K."/>
            <person name="Sugiura M."/>
            <person name="Burr B."/>
            <person name="Sasaki T."/>
        </authorList>
    </citation>
    <scope>NUCLEOTIDE SEQUENCE [LARGE SCALE GENOMIC DNA]</scope>
    <source>
        <strain evidence="3">cv. Nipponbare</strain>
    </source>
</reference>
<feature type="region of interest" description="Disordered" evidence="1">
    <location>
        <begin position="1"/>
        <end position="117"/>
    </location>
</feature>
<accession>A0A0P0V533</accession>
<evidence type="ECO:0000256" key="1">
    <source>
        <dbReference type="SAM" id="MobiDB-lite"/>
    </source>
</evidence>
<organism evidence="2 3">
    <name type="scientific">Oryza sativa subsp. japonica</name>
    <name type="common">Rice</name>
    <dbReference type="NCBI Taxonomy" id="39947"/>
    <lineage>
        <taxon>Eukaryota</taxon>
        <taxon>Viridiplantae</taxon>
        <taxon>Streptophyta</taxon>
        <taxon>Embryophyta</taxon>
        <taxon>Tracheophyta</taxon>
        <taxon>Spermatophyta</taxon>
        <taxon>Magnoliopsida</taxon>
        <taxon>Liliopsida</taxon>
        <taxon>Poales</taxon>
        <taxon>Poaceae</taxon>
        <taxon>BOP clade</taxon>
        <taxon>Oryzoideae</taxon>
        <taxon>Oryzeae</taxon>
        <taxon>Oryzinae</taxon>
        <taxon>Oryza</taxon>
        <taxon>Oryza sativa</taxon>
    </lineage>
</organism>
<keyword evidence="3" id="KW-1185">Reference proteome</keyword>
<reference evidence="2 3" key="2">
    <citation type="journal article" date="2013" name="Plant Cell Physiol.">
        <title>Rice Annotation Project Database (RAP-DB): an integrative and interactive database for rice genomics.</title>
        <authorList>
            <person name="Sakai H."/>
            <person name="Lee S.S."/>
            <person name="Tanaka T."/>
            <person name="Numa H."/>
            <person name="Kim J."/>
            <person name="Kawahara Y."/>
            <person name="Wakimoto H."/>
            <person name="Yang C.C."/>
            <person name="Iwamoto M."/>
            <person name="Abe T."/>
            <person name="Yamada Y."/>
            <person name="Muto A."/>
            <person name="Inokuchi H."/>
            <person name="Ikemura T."/>
            <person name="Matsumoto T."/>
            <person name="Sasaki T."/>
            <person name="Itoh T."/>
        </authorList>
    </citation>
    <scope>NUCLEOTIDE SEQUENCE [LARGE SCALE GENOMIC DNA]</scope>
    <source>
        <strain evidence="3">cv. Nipponbare</strain>
    </source>
</reference>
<dbReference type="PaxDb" id="39947-A0A0P0V533"/>
<sequence>EVGDGAFEPVPGAEEPGGEDEEEEAADGDGGVVEGVLGDRVRHRQREEHGDGGHPQHRRPADGDAAPPQVEGPRHEVLPRQRHPEQDRQRVRHVQPDRRDRHHRLERHQAPQRLHFP</sequence>
<feature type="compositionally biased region" description="Basic and acidic residues" evidence="1">
    <location>
        <begin position="37"/>
        <end position="62"/>
    </location>
</feature>
<dbReference type="FunCoup" id="A0A0P0V533">
    <property type="interactions" value="1"/>
</dbReference>
<feature type="non-terminal residue" evidence="2">
    <location>
        <position position="117"/>
    </location>
</feature>
<proteinExistence type="predicted"/>
<dbReference type="EMBL" id="AP014957">
    <property type="protein sequence ID" value="BAS73083.1"/>
    <property type="molecule type" value="Genomic_DNA"/>
</dbReference>
<reference evidence="2 3" key="3">
    <citation type="journal article" date="2013" name="Rice">
        <title>Improvement of the Oryza sativa Nipponbare reference genome using next generation sequence and optical map data.</title>
        <authorList>
            <person name="Kawahara Y."/>
            <person name="de la Bastide M."/>
            <person name="Hamilton J.P."/>
            <person name="Kanamori H."/>
            <person name="McCombie W.R."/>
            <person name="Ouyang S."/>
            <person name="Schwartz D.C."/>
            <person name="Tanaka T."/>
            <person name="Wu J."/>
            <person name="Zhou S."/>
            <person name="Childs K.L."/>
            <person name="Davidson R.M."/>
            <person name="Lin H."/>
            <person name="Quesada-Ocampo L."/>
            <person name="Vaillancourt B."/>
            <person name="Sakai H."/>
            <person name="Lee S.S."/>
            <person name="Kim J."/>
            <person name="Numa H."/>
            <person name="Itoh T."/>
            <person name="Buell C.R."/>
            <person name="Matsumoto T."/>
        </authorList>
    </citation>
    <scope>NUCLEOTIDE SEQUENCE [LARGE SCALE GENOMIC DNA]</scope>
    <source>
        <strain evidence="3">cv. Nipponbare</strain>
    </source>
</reference>
<dbReference type="Proteomes" id="UP000059680">
    <property type="component" value="Chromosome 1"/>
</dbReference>
<dbReference type="Gramene" id="Os01t0607250-00">
    <property type="protein sequence ID" value="Os01t0607250-00"/>
    <property type="gene ID" value="Os01g0607250"/>
</dbReference>
<feature type="compositionally biased region" description="Acidic residues" evidence="1">
    <location>
        <begin position="16"/>
        <end position="27"/>
    </location>
</feature>
<name>A0A0P0V533_ORYSJ</name>
<feature type="compositionally biased region" description="Basic and acidic residues" evidence="1">
    <location>
        <begin position="72"/>
        <end position="99"/>
    </location>
</feature>
<gene>
    <name evidence="2" type="ordered locus">Os01g0607250</name>
    <name evidence="2" type="ORF">OSNPB_010607250</name>
</gene>
<dbReference type="AlphaFoldDB" id="A0A0P0V533"/>
<protein>
    <submittedName>
        <fullName evidence="2">Os01g0607250 protein</fullName>
    </submittedName>
</protein>
<evidence type="ECO:0000313" key="2">
    <source>
        <dbReference type="EMBL" id="BAS73083.1"/>
    </source>
</evidence>
<evidence type="ECO:0000313" key="3">
    <source>
        <dbReference type="Proteomes" id="UP000059680"/>
    </source>
</evidence>
<dbReference type="InParanoid" id="A0A0P0V533"/>